<gene>
    <name evidence="3" type="ORF">FIBSPDRAFT_880318</name>
    <name evidence="2" type="ORF">FIBSPDRAFT_880463</name>
</gene>
<feature type="non-terminal residue" evidence="2">
    <location>
        <position position="1"/>
    </location>
</feature>
<proteinExistence type="predicted"/>
<dbReference type="EMBL" id="KV418772">
    <property type="protein sequence ID" value="KZP02259.1"/>
    <property type="molecule type" value="Genomic_DNA"/>
</dbReference>
<organism evidence="2 4">
    <name type="scientific">Athelia psychrophila</name>
    <dbReference type="NCBI Taxonomy" id="1759441"/>
    <lineage>
        <taxon>Eukaryota</taxon>
        <taxon>Fungi</taxon>
        <taxon>Dikarya</taxon>
        <taxon>Basidiomycota</taxon>
        <taxon>Agaricomycotina</taxon>
        <taxon>Agaricomycetes</taxon>
        <taxon>Agaricomycetidae</taxon>
        <taxon>Atheliales</taxon>
        <taxon>Atheliaceae</taxon>
        <taxon>Athelia</taxon>
    </lineage>
</organism>
<name>A0A167SUM8_9AGAM</name>
<keyword evidence="4" id="KW-1185">Reference proteome</keyword>
<dbReference type="EMBL" id="KV418547">
    <property type="protein sequence ID" value="KZP02471.1"/>
    <property type="molecule type" value="Genomic_DNA"/>
</dbReference>
<evidence type="ECO:0000313" key="2">
    <source>
        <dbReference type="EMBL" id="KZP02259.1"/>
    </source>
</evidence>
<feature type="region of interest" description="Disordered" evidence="1">
    <location>
        <begin position="29"/>
        <end position="49"/>
    </location>
</feature>
<evidence type="ECO:0000256" key="1">
    <source>
        <dbReference type="SAM" id="MobiDB-lite"/>
    </source>
</evidence>
<dbReference type="AlphaFoldDB" id="A0A167SUM8"/>
<protein>
    <submittedName>
        <fullName evidence="2">Uncharacterized protein</fullName>
    </submittedName>
</protein>
<reference evidence="2 4" key="1">
    <citation type="journal article" date="2016" name="Mol. Biol. Evol.">
        <title>Comparative Genomics of Early-Diverging Mushroom-Forming Fungi Provides Insights into the Origins of Lignocellulose Decay Capabilities.</title>
        <authorList>
            <person name="Nagy L.G."/>
            <person name="Riley R."/>
            <person name="Tritt A."/>
            <person name="Adam C."/>
            <person name="Daum C."/>
            <person name="Floudas D."/>
            <person name="Sun H."/>
            <person name="Yadav J.S."/>
            <person name="Pangilinan J."/>
            <person name="Larsson K.H."/>
            <person name="Matsuura K."/>
            <person name="Barry K."/>
            <person name="Labutti K."/>
            <person name="Kuo R."/>
            <person name="Ohm R.A."/>
            <person name="Bhattacharya S.S."/>
            <person name="Shirouzu T."/>
            <person name="Yoshinaga Y."/>
            <person name="Martin F.M."/>
            <person name="Grigoriev I.V."/>
            <person name="Hibbett D.S."/>
        </authorList>
    </citation>
    <scope>NUCLEOTIDE SEQUENCE [LARGE SCALE GENOMIC DNA]</scope>
    <source>
        <strain evidence="2 4">CBS 109695</strain>
    </source>
</reference>
<evidence type="ECO:0000313" key="3">
    <source>
        <dbReference type="EMBL" id="KZP02471.1"/>
    </source>
</evidence>
<dbReference type="Proteomes" id="UP000076532">
    <property type="component" value="Unassembled WGS sequence"/>
</dbReference>
<accession>A0A167SUM8</accession>
<evidence type="ECO:0000313" key="4">
    <source>
        <dbReference type="Proteomes" id="UP000076532"/>
    </source>
</evidence>
<sequence length="49" mass="5394">SVVSFAIIAIAEITYPVWASESLREKEFQSDMVKDRGECDSGAMPNMSP</sequence>
<feature type="compositionally biased region" description="Basic and acidic residues" evidence="1">
    <location>
        <begin position="29"/>
        <end position="39"/>
    </location>
</feature>